<dbReference type="RefSeq" id="WP_052729604.1">
    <property type="nucleotide sequence ID" value="NZ_CGIH01000013.1"/>
</dbReference>
<dbReference type="CDD" id="cd10917">
    <property type="entry name" value="CE4_NodB_like_6s_7s"/>
    <property type="match status" value="1"/>
</dbReference>
<dbReference type="InterPro" id="IPR011330">
    <property type="entry name" value="Glyco_hydro/deAcase_b/a-brl"/>
</dbReference>
<dbReference type="SUPFAM" id="SSF88713">
    <property type="entry name" value="Glycoside hydrolase/deacetylase"/>
    <property type="match status" value="1"/>
</dbReference>
<dbReference type="GO" id="GO:0005975">
    <property type="term" value="P:carbohydrate metabolic process"/>
    <property type="evidence" value="ECO:0007669"/>
    <property type="project" value="InterPro"/>
</dbReference>
<proteinExistence type="predicted"/>
<evidence type="ECO:0000313" key="2">
    <source>
        <dbReference type="EMBL" id="CFX28458.1"/>
    </source>
</evidence>
<keyword evidence="2" id="KW-0378">Hydrolase</keyword>
<dbReference type="EMBL" id="CGIH01000013">
    <property type="protein sequence ID" value="CFX28458.1"/>
    <property type="molecule type" value="Genomic_DNA"/>
</dbReference>
<evidence type="ECO:0000313" key="3">
    <source>
        <dbReference type="Proteomes" id="UP000045545"/>
    </source>
</evidence>
<sequence length="209" mass="23391">MAAQNSAPPVYKVDTGGRKLVALTFDDGPDPLYTKQILDVLSKYHVKATFFVIGRNARLHPELLFSEIAQGHKVENHTTTHPDLPQCSREEVAREITETDKIIRDLTHRPPHYFRPPKKLFNQAILDVAAHNGYKTVLWSVCVENRSCKTPEEMALRVINRAEPGIIILAHDGNLDRSKTVAALPIIINAYQEAGYTFVTLDELLAAGQ</sequence>
<organism evidence="2 3">
    <name type="scientific">Syntrophomonas zehnderi OL-4</name>
    <dbReference type="NCBI Taxonomy" id="690567"/>
    <lineage>
        <taxon>Bacteria</taxon>
        <taxon>Bacillati</taxon>
        <taxon>Bacillota</taxon>
        <taxon>Clostridia</taxon>
        <taxon>Eubacteriales</taxon>
        <taxon>Syntrophomonadaceae</taxon>
        <taxon>Syntrophomonas</taxon>
    </lineage>
</organism>
<keyword evidence="3" id="KW-1185">Reference proteome</keyword>
<feature type="domain" description="NodB homology" evidence="1">
    <location>
        <begin position="19"/>
        <end position="199"/>
    </location>
</feature>
<dbReference type="GO" id="GO:0016810">
    <property type="term" value="F:hydrolase activity, acting on carbon-nitrogen (but not peptide) bonds"/>
    <property type="evidence" value="ECO:0007669"/>
    <property type="project" value="InterPro"/>
</dbReference>
<dbReference type="Gene3D" id="3.20.20.370">
    <property type="entry name" value="Glycoside hydrolase/deacetylase"/>
    <property type="match status" value="1"/>
</dbReference>
<gene>
    <name evidence="2" type="ORF">924</name>
</gene>
<accession>A0A0E4GB04</accession>
<dbReference type="InterPro" id="IPR050248">
    <property type="entry name" value="Polysacc_deacetylase_ArnD"/>
</dbReference>
<name>A0A0E4GB04_9FIRM</name>
<dbReference type="Pfam" id="PF01522">
    <property type="entry name" value="Polysacc_deac_1"/>
    <property type="match status" value="1"/>
</dbReference>
<dbReference type="PROSITE" id="PS51677">
    <property type="entry name" value="NODB"/>
    <property type="match status" value="1"/>
</dbReference>
<protein>
    <submittedName>
        <fullName evidence="2">Glycoside hydrolase/deacetylase, beta/alpha-barrel</fullName>
    </submittedName>
</protein>
<dbReference type="InterPro" id="IPR002509">
    <property type="entry name" value="NODB_dom"/>
</dbReference>
<dbReference type="PANTHER" id="PTHR10587">
    <property type="entry name" value="GLYCOSYL TRANSFERASE-RELATED"/>
    <property type="match status" value="1"/>
</dbReference>
<dbReference type="AlphaFoldDB" id="A0A0E4GB04"/>
<evidence type="ECO:0000259" key="1">
    <source>
        <dbReference type="PROSITE" id="PS51677"/>
    </source>
</evidence>
<reference evidence="2 3" key="1">
    <citation type="submission" date="2015-03" db="EMBL/GenBank/DDBJ databases">
        <authorList>
            <person name="Murphy D."/>
        </authorList>
    </citation>
    <scope>NUCLEOTIDE SEQUENCE [LARGE SCALE GENOMIC DNA]</scope>
    <source>
        <strain evidence="2 3">OL-4</strain>
    </source>
</reference>
<dbReference type="Proteomes" id="UP000045545">
    <property type="component" value="Unassembled WGS sequence"/>
</dbReference>